<comment type="caution">
    <text evidence="4">The sequence shown here is derived from an EMBL/GenBank/DDBJ whole genome shotgun (WGS) entry which is preliminary data.</text>
</comment>
<dbReference type="PANTHER" id="PTHR31139:SF4">
    <property type="entry name" value="ECTOPIC P GRANULES PROTEIN 5 HOMOLOG"/>
    <property type="match status" value="1"/>
</dbReference>
<dbReference type="GO" id="GO:0097352">
    <property type="term" value="P:autophagosome maturation"/>
    <property type="evidence" value="ECO:0007669"/>
    <property type="project" value="TreeGrafter"/>
</dbReference>
<feature type="compositionally biased region" description="Polar residues" evidence="2">
    <location>
        <begin position="290"/>
        <end position="309"/>
    </location>
</feature>
<feature type="region of interest" description="Disordered" evidence="2">
    <location>
        <begin position="290"/>
        <end position="314"/>
    </location>
</feature>
<feature type="non-terminal residue" evidence="4">
    <location>
        <position position="1"/>
    </location>
</feature>
<feature type="compositionally biased region" description="Basic residues" evidence="2">
    <location>
        <begin position="8"/>
        <end position="18"/>
    </location>
</feature>
<dbReference type="OrthoDB" id="75419at2759"/>
<organism evidence="4 5">
    <name type="scientific">Candidula unifasciata</name>
    <dbReference type="NCBI Taxonomy" id="100452"/>
    <lineage>
        <taxon>Eukaryota</taxon>
        <taxon>Metazoa</taxon>
        <taxon>Spiralia</taxon>
        <taxon>Lophotrochozoa</taxon>
        <taxon>Mollusca</taxon>
        <taxon>Gastropoda</taxon>
        <taxon>Heterobranchia</taxon>
        <taxon>Euthyneura</taxon>
        <taxon>Panpulmonata</taxon>
        <taxon>Eupulmonata</taxon>
        <taxon>Stylommatophora</taxon>
        <taxon>Helicina</taxon>
        <taxon>Helicoidea</taxon>
        <taxon>Geomitridae</taxon>
        <taxon>Candidula</taxon>
    </lineage>
</organism>
<proteinExistence type="predicted"/>
<feature type="compositionally biased region" description="Polar residues" evidence="2">
    <location>
        <begin position="30"/>
        <end position="40"/>
    </location>
</feature>
<feature type="region of interest" description="Disordered" evidence="2">
    <location>
        <begin position="104"/>
        <end position="169"/>
    </location>
</feature>
<evidence type="ECO:0000256" key="2">
    <source>
        <dbReference type="SAM" id="MobiDB-lite"/>
    </source>
</evidence>
<dbReference type="EMBL" id="CAJHNH020000846">
    <property type="protein sequence ID" value="CAG5120166.1"/>
    <property type="molecule type" value="Genomic_DNA"/>
</dbReference>
<feature type="transmembrane region" description="Helical" evidence="3">
    <location>
        <begin position="738"/>
        <end position="760"/>
    </location>
</feature>
<evidence type="ECO:0000313" key="5">
    <source>
        <dbReference type="Proteomes" id="UP000678393"/>
    </source>
</evidence>
<keyword evidence="3" id="KW-0812">Transmembrane</keyword>
<dbReference type="AlphaFoldDB" id="A0A8S3Z0M2"/>
<dbReference type="GO" id="GO:0005737">
    <property type="term" value="C:cytoplasm"/>
    <property type="evidence" value="ECO:0007669"/>
    <property type="project" value="TreeGrafter"/>
</dbReference>
<gene>
    <name evidence="4" type="ORF">CUNI_LOCUS5724</name>
</gene>
<dbReference type="InterPro" id="IPR051436">
    <property type="entry name" value="Autophagy-related_EPG5"/>
</dbReference>
<accession>A0A8S3Z0M2</accession>
<sequence>MAESLKPLVHKRNKKPKQTSRSSKVVFDNTAVNETTSIEFQTKETETSNQNIAVTEETSEGVNDIAQVVKQDIETSKVVSSQDVNTSKGTLSNVEQADIGVSISGNSTSLVDSNDDPALLDDDSKNRVVLVSDTGGTEQQNSPKRPQTLPELPSMNSQQNVSVSKPEQEAIIPKPQEAEPAASALSLAFYMQQHQSSTGQLQQQQQASGDAVNSTETVKHVSSCPAVIEDPNTPMSRVVSTPISKSIRSEVKTSSTPTIIQEEKSPTLLAQEALAKSQVLNFSITSSVQDTTTSSANVRSNIKDSQASHVDSHTKVDQELLVSEASQVKHPVSVSEKSSSDKEQTKAKQLHYPSLEGVSKPNSKSRLAPMTLHELLSLYYNPELAYNNTFVDEFIQKEVRKENHEFAEILLNYFRARHKFQSAEEDIKTLQKDYSALQKEVWITHIKSITIQGQCSDQVKVHKAHTYEQCELNADAVAKVNSVLDNIRKHIAETLSLYAYSAQMSKLQVESYIFDLYMSCPVLRDIPKNADIKGRQQVLPDEQHQIQRLKDCISILFMFHRKPTSDTEFVNNIRQWTTRLVSSLLRLATFRDHLFILNHLLRCPAGIGKWAADLVQFPSLSSSLSQHQSNFGGPVLDHIVTAMATVLLPTKAREEFMCHMRVNLTEQSMQEDKAWILVDSDGEEDEDPTNSWLYLHENDIVAFLGQFPLADIFSHVLLMSMSETGSVDYEIRRSTEPMMIHLFAFATMLIQLLGSGLATYNMARYRQLNKRLGRLIRQAVSFVSDHWLNFKTYYGPLASAASIEGLQMEFDQLFMRATYSILKGLEDFLTEHPLGSWQFMADMPYTCVSVDSMWQLLWILHQGHGQVVNLDQLPPVSACKEYMEDANSWQQLADNLMHMPASEAIYLLTTFANMASSRSYEEEGFIRTITLEVFEIAYICSHTREFCSKVGRELLSSIIQTHPNSLSFLLARVKEVMAKLGKMALYLFSDLPLSIWQPSDPDMLILRQWLFNHDLSSVENQLARIILAKINWDVFEQGTMSFLDKKIGPFYENEEAEKKKISAVWDSKSLLSLQNNSVF</sequence>
<evidence type="ECO:0000256" key="3">
    <source>
        <dbReference type="SAM" id="Phobius"/>
    </source>
</evidence>
<feature type="coiled-coil region" evidence="1">
    <location>
        <begin position="413"/>
        <end position="440"/>
    </location>
</feature>
<keyword evidence="1" id="KW-0175">Coiled coil</keyword>
<dbReference type="PANTHER" id="PTHR31139">
    <property type="entry name" value="ECTOPIC P GRANULES PROTEIN 5 HOMOLOG"/>
    <property type="match status" value="1"/>
</dbReference>
<reference evidence="4" key="1">
    <citation type="submission" date="2021-04" db="EMBL/GenBank/DDBJ databases">
        <authorList>
            <consortium name="Molecular Ecology Group"/>
        </authorList>
    </citation>
    <scope>NUCLEOTIDE SEQUENCE</scope>
</reference>
<evidence type="ECO:0000313" key="4">
    <source>
        <dbReference type="EMBL" id="CAG5120166.1"/>
    </source>
</evidence>
<keyword evidence="5" id="KW-1185">Reference proteome</keyword>
<feature type="compositionally biased region" description="Polar residues" evidence="2">
    <location>
        <begin position="154"/>
        <end position="165"/>
    </location>
</feature>
<protein>
    <submittedName>
        <fullName evidence="4">Uncharacterized protein</fullName>
    </submittedName>
</protein>
<evidence type="ECO:0000256" key="1">
    <source>
        <dbReference type="SAM" id="Coils"/>
    </source>
</evidence>
<feature type="compositionally biased region" description="Polar residues" evidence="2">
    <location>
        <begin position="134"/>
        <end position="145"/>
    </location>
</feature>
<keyword evidence="3" id="KW-0472">Membrane</keyword>
<name>A0A8S3Z0M2_9EUPU</name>
<feature type="region of interest" description="Disordered" evidence="2">
    <location>
        <begin position="1"/>
        <end position="58"/>
    </location>
</feature>
<dbReference type="Proteomes" id="UP000678393">
    <property type="component" value="Unassembled WGS sequence"/>
</dbReference>
<feature type="region of interest" description="Disordered" evidence="2">
    <location>
        <begin position="327"/>
        <end position="348"/>
    </location>
</feature>
<keyword evidence="3" id="KW-1133">Transmembrane helix</keyword>